<dbReference type="AlphaFoldDB" id="L0AA74"/>
<feature type="compositionally biased region" description="Polar residues" evidence="1">
    <location>
        <begin position="147"/>
        <end position="158"/>
    </location>
</feature>
<proteinExistence type="predicted"/>
<gene>
    <name evidence="3" type="ordered locus">Calag_0565</name>
</gene>
<keyword evidence="4" id="KW-1185">Reference proteome</keyword>
<protein>
    <submittedName>
        <fullName evidence="3">Uncharacterized protein containing a von Willebrand factor type A (VWA) domain</fullName>
    </submittedName>
</protein>
<feature type="domain" description="VWFA" evidence="2">
    <location>
        <begin position="279"/>
        <end position="446"/>
    </location>
</feature>
<dbReference type="HOGENOM" id="CLU_598029_0_0_2"/>
<dbReference type="InterPro" id="IPR002035">
    <property type="entry name" value="VWF_A"/>
</dbReference>
<evidence type="ECO:0000256" key="1">
    <source>
        <dbReference type="SAM" id="MobiDB-lite"/>
    </source>
</evidence>
<dbReference type="Gene3D" id="3.40.50.410">
    <property type="entry name" value="von Willebrand factor, type A domain"/>
    <property type="match status" value="1"/>
</dbReference>
<dbReference type="RefSeq" id="WP_015232222.1">
    <property type="nucleotide sequence ID" value="NC_019791.1"/>
</dbReference>
<dbReference type="InterPro" id="IPR036465">
    <property type="entry name" value="vWFA_dom_sf"/>
</dbReference>
<dbReference type="PANTHER" id="PTHR36846">
    <property type="entry name" value="PROTEIN VIAA"/>
    <property type="match status" value="1"/>
</dbReference>
<dbReference type="PROSITE" id="PS50234">
    <property type="entry name" value="VWFA"/>
    <property type="match status" value="1"/>
</dbReference>
<sequence>MEENQNKKIKQSVYKEIGNIDELRFYRGEKILNIAKELSGKNLDPRISPYLGIDLFYTYYFPIPNIEEFSPEDDEEDAFRRTVISTLLKTESSWKTKIYTSADSVTSTVAAASFIEKLNKLLPQNEGKNNGKEGANQNESDNEGDTSQELQNAIQKASESAMKDAEMAKEVKMLAEKMGAGRGSIFSLESSAEEILKLARETDVAKILERIEGLKLITNAKTKNAINYSKGWISGIEIGGDIERVHYSQLAFPSILFYAEFANDRLLLYEKNLPSNKGPIYVLLDKSGSMVGSKIDWARAVTVALFKKAMDEGRNFFVRFFDSVPYQAMNLKSNANPSEILNVLSYLARVKAGGGTDITRAISSAVDDMEKTKTSSKDKPSDIVLITDGEDRLSPEIINKLLKKSNSRLHSVMIQGHNAFLQQVSYRYLSVKKLEQKEALEVADFT</sequence>
<organism evidence="3 4">
    <name type="scientific">Caldisphaera lagunensis (strain DSM 15908 / JCM 11604 / ANMR 0165 / IC-154)</name>
    <dbReference type="NCBI Taxonomy" id="1056495"/>
    <lineage>
        <taxon>Archaea</taxon>
        <taxon>Thermoproteota</taxon>
        <taxon>Thermoprotei</taxon>
        <taxon>Acidilobales</taxon>
        <taxon>Caldisphaeraceae</taxon>
        <taxon>Caldisphaera</taxon>
    </lineage>
</organism>
<dbReference type="PANTHER" id="PTHR36846:SF1">
    <property type="entry name" value="PROTEIN VIAA"/>
    <property type="match status" value="1"/>
</dbReference>
<dbReference type="STRING" id="1056495.Calag_0565"/>
<dbReference type="GO" id="GO:0005829">
    <property type="term" value="C:cytosol"/>
    <property type="evidence" value="ECO:0007669"/>
    <property type="project" value="TreeGrafter"/>
</dbReference>
<dbReference type="SMART" id="SM00327">
    <property type="entry name" value="VWA"/>
    <property type="match status" value="1"/>
</dbReference>
<feature type="compositionally biased region" description="Low complexity" evidence="1">
    <location>
        <begin position="124"/>
        <end position="139"/>
    </location>
</feature>
<dbReference type="GeneID" id="14211825"/>
<dbReference type="KEGG" id="clg:Calag_0565"/>
<evidence type="ECO:0000313" key="3">
    <source>
        <dbReference type="EMBL" id="AFZ70324.1"/>
    </source>
</evidence>
<name>L0AA74_CALLD</name>
<dbReference type="EMBL" id="CP003378">
    <property type="protein sequence ID" value="AFZ70324.1"/>
    <property type="molecule type" value="Genomic_DNA"/>
</dbReference>
<accession>L0AA74</accession>
<feature type="region of interest" description="Disordered" evidence="1">
    <location>
        <begin position="123"/>
        <end position="161"/>
    </location>
</feature>
<dbReference type="Pfam" id="PF13519">
    <property type="entry name" value="VWA_2"/>
    <property type="match status" value="1"/>
</dbReference>
<reference evidence="4" key="1">
    <citation type="submission" date="2012-03" db="EMBL/GenBank/DDBJ databases">
        <title>Complete genome of Caldisphaera lagunensis DSM 15908.</title>
        <authorList>
            <person name="Lucas S."/>
            <person name="Copeland A."/>
            <person name="Lapidus A."/>
            <person name="Glavina del Rio T."/>
            <person name="Dalin E."/>
            <person name="Tice H."/>
            <person name="Bruce D."/>
            <person name="Goodwin L."/>
            <person name="Pitluck S."/>
            <person name="Peters L."/>
            <person name="Mikhailova N."/>
            <person name="Teshima H."/>
            <person name="Kyrpides N."/>
            <person name="Mavromatis K."/>
            <person name="Ivanova N."/>
            <person name="Brettin T."/>
            <person name="Detter J.C."/>
            <person name="Han C."/>
            <person name="Larimer F."/>
            <person name="Land M."/>
            <person name="Hauser L."/>
            <person name="Markowitz V."/>
            <person name="Cheng J.-F."/>
            <person name="Hugenholtz P."/>
            <person name="Woyke T."/>
            <person name="Wu D."/>
            <person name="Spring S."/>
            <person name="Schroeder M."/>
            <person name="Brambilla E."/>
            <person name="Klenk H.-P."/>
            <person name="Eisen J.A."/>
        </authorList>
    </citation>
    <scope>NUCLEOTIDE SEQUENCE [LARGE SCALE GENOMIC DNA]</scope>
    <source>
        <strain evidence="4">DSM 15908 / JCM 11604 / IC-154</strain>
    </source>
</reference>
<dbReference type="OrthoDB" id="64524at2157"/>
<dbReference type="Proteomes" id="UP000010469">
    <property type="component" value="Chromosome"/>
</dbReference>
<dbReference type="SUPFAM" id="SSF53300">
    <property type="entry name" value="vWA-like"/>
    <property type="match status" value="1"/>
</dbReference>
<evidence type="ECO:0000259" key="2">
    <source>
        <dbReference type="PROSITE" id="PS50234"/>
    </source>
</evidence>
<evidence type="ECO:0000313" key="4">
    <source>
        <dbReference type="Proteomes" id="UP000010469"/>
    </source>
</evidence>
<dbReference type="eggNOG" id="arCOG00442">
    <property type="taxonomic scope" value="Archaea"/>
</dbReference>
<dbReference type="InParanoid" id="L0AA74"/>